<dbReference type="EMBL" id="FRAF01000021">
    <property type="protein sequence ID" value="SHK73004.1"/>
    <property type="molecule type" value="Genomic_DNA"/>
</dbReference>
<dbReference type="CDD" id="cd05403">
    <property type="entry name" value="NT_KNTase_like"/>
    <property type="match status" value="1"/>
</dbReference>
<dbReference type="AlphaFoldDB" id="A0A1M6UUY8"/>
<dbReference type="SUPFAM" id="SSF81301">
    <property type="entry name" value="Nucleotidyltransferase"/>
    <property type="match status" value="1"/>
</dbReference>
<evidence type="ECO:0000313" key="2">
    <source>
        <dbReference type="EMBL" id="SHK73004.1"/>
    </source>
</evidence>
<keyword evidence="3" id="KW-1185">Reference proteome</keyword>
<dbReference type="RefSeq" id="WP_083574310.1">
    <property type="nucleotide sequence ID" value="NZ_FRAF01000021.1"/>
</dbReference>
<organism evidence="2 3">
    <name type="scientific">Alicyclobacillus tolerans</name>
    <dbReference type="NCBI Taxonomy" id="90970"/>
    <lineage>
        <taxon>Bacteria</taxon>
        <taxon>Bacillati</taxon>
        <taxon>Bacillota</taxon>
        <taxon>Bacilli</taxon>
        <taxon>Bacillales</taxon>
        <taxon>Alicyclobacillaceae</taxon>
        <taxon>Alicyclobacillus</taxon>
    </lineage>
</organism>
<keyword evidence="2" id="KW-0808">Transferase</keyword>
<dbReference type="Gene3D" id="3.30.460.10">
    <property type="entry name" value="Beta Polymerase, domain 2"/>
    <property type="match status" value="1"/>
</dbReference>
<accession>A0A1M6UUY8</accession>
<protein>
    <submittedName>
        <fullName evidence="2">Nucleotidyltransferase domain-containing protein</fullName>
    </submittedName>
</protein>
<dbReference type="STRING" id="1830138.SAMN05443507_12111"/>
<name>A0A1M6UUY8_9BACL</name>
<dbReference type="GO" id="GO:0016779">
    <property type="term" value="F:nucleotidyltransferase activity"/>
    <property type="evidence" value="ECO:0007669"/>
    <property type="project" value="InterPro"/>
</dbReference>
<sequence length="235" mass="26581">MNLDAFEAANHFVEFRFPSCQAALLAGSVVRGEATNTSDLDIVVFDDSLSSAYRESLFEYGWAIEVFVHSLQSYRDFFDSDCKRARPSLPRMVSEGVVLKDSGIIDAIKSEAKKILENGPDRWSLETIAMKRYMLSDALDDFIGSSKEDEDLFIANTLADAIHEFFLRTHGQWIGASKWIVRALKQYDEVFANEFINAFTTFYQTGNKIKIVKLTDKVLEPFGGRLFHGFSIGKN</sequence>
<proteinExistence type="predicted"/>
<dbReference type="Pfam" id="PF01909">
    <property type="entry name" value="NTP_transf_2"/>
    <property type="match status" value="1"/>
</dbReference>
<reference evidence="3" key="1">
    <citation type="submission" date="2016-11" db="EMBL/GenBank/DDBJ databases">
        <authorList>
            <person name="Varghese N."/>
            <person name="Submissions S."/>
        </authorList>
    </citation>
    <scope>NUCLEOTIDE SEQUENCE [LARGE SCALE GENOMIC DNA]</scope>
    <source>
        <strain evidence="3">USBA-503</strain>
    </source>
</reference>
<dbReference type="OrthoDB" id="43980at2"/>
<evidence type="ECO:0000313" key="3">
    <source>
        <dbReference type="Proteomes" id="UP000184016"/>
    </source>
</evidence>
<evidence type="ECO:0000259" key="1">
    <source>
        <dbReference type="Pfam" id="PF01909"/>
    </source>
</evidence>
<gene>
    <name evidence="2" type="ORF">SAMN05443507_12111</name>
</gene>
<feature type="domain" description="Polymerase nucleotidyl transferase" evidence="1">
    <location>
        <begin position="14"/>
        <end position="66"/>
    </location>
</feature>
<dbReference type="InterPro" id="IPR002934">
    <property type="entry name" value="Polymerase_NTP_transf_dom"/>
</dbReference>
<dbReference type="InterPro" id="IPR043519">
    <property type="entry name" value="NT_sf"/>
</dbReference>
<dbReference type="Proteomes" id="UP000184016">
    <property type="component" value="Unassembled WGS sequence"/>
</dbReference>